<gene>
    <name evidence="2" type="ORF">DPMN_051321</name>
</gene>
<keyword evidence="3" id="KW-1185">Reference proteome</keyword>
<evidence type="ECO:0000256" key="1">
    <source>
        <dbReference type="SAM" id="MobiDB-lite"/>
    </source>
</evidence>
<sequence>MDNVIEWTSLPWLNYSQQHTIDLAEGGFLYRRPSFPANDQTCQGVDEDDNDDDDDEPVLNPFKPVQR</sequence>
<feature type="compositionally biased region" description="Acidic residues" evidence="1">
    <location>
        <begin position="45"/>
        <end position="57"/>
    </location>
</feature>
<comment type="caution">
    <text evidence="2">The sequence shown here is derived from an EMBL/GenBank/DDBJ whole genome shotgun (WGS) entry which is preliminary data.</text>
</comment>
<dbReference type="AlphaFoldDB" id="A0A9D4CIC7"/>
<dbReference type="Proteomes" id="UP000828390">
    <property type="component" value="Unassembled WGS sequence"/>
</dbReference>
<feature type="region of interest" description="Disordered" evidence="1">
    <location>
        <begin position="35"/>
        <end position="67"/>
    </location>
</feature>
<evidence type="ECO:0000313" key="3">
    <source>
        <dbReference type="Proteomes" id="UP000828390"/>
    </source>
</evidence>
<evidence type="ECO:0000313" key="2">
    <source>
        <dbReference type="EMBL" id="KAH3725477.1"/>
    </source>
</evidence>
<protein>
    <submittedName>
        <fullName evidence="2">Uncharacterized protein</fullName>
    </submittedName>
</protein>
<reference evidence="2" key="1">
    <citation type="journal article" date="2019" name="bioRxiv">
        <title>The Genome of the Zebra Mussel, Dreissena polymorpha: A Resource for Invasive Species Research.</title>
        <authorList>
            <person name="McCartney M.A."/>
            <person name="Auch B."/>
            <person name="Kono T."/>
            <person name="Mallez S."/>
            <person name="Zhang Y."/>
            <person name="Obille A."/>
            <person name="Becker A."/>
            <person name="Abrahante J.E."/>
            <person name="Garbe J."/>
            <person name="Badalamenti J.P."/>
            <person name="Herman A."/>
            <person name="Mangelson H."/>
            <person name="Liachko I."/>
            <person name="Sullivan S."/>
            <person name="Sone E.D."/>
            <person name="Koren S."/>
            <person name="Silverstein K.A.T."/>
            <person name="Beckman K.B."/>
            <person name="Gohl D.M."/>
        </authorList>
    </citation>
    <scope>NUCLEOTIDE SEQUENCE</scope>
    <source>
        <strain evidence="2">Duluth1</strain>
        <tissue evidence="2">Whole animal</tissue>
    </source>
</reference>
<reference evidence="2" key="2">
    <citation type="submission" date="2020-11" db="EMBL/GenBank/DDBJ databases">
        <authorList>
            <person name="McCartney M.A."/>
            <person name="Auch B."/>
            <person name="Kono T."/>
            <person name="Mallez S."/>
            <person name="Becker A."/>
            <person name="Gohl D.M."/>
            <person name="Silverstein K.A.T."/>
            <person name="Koren S."/>
            <person name="Bechman K.B."/>
            <person name="Herman A."/>
            <person name="Abrahante J.E."/>
            <person name="Garbe J."/>
        </authorList>
    </citation>
    <scope>NUCLEOTIDE SEQUENCE</scope>
    <source>
        <strain evidence="2">Duluth1</strain>
        <tissue evidence="2">Whole animal</tissue>
    </source>
</reference>
<dbReference type="EMBL" id="JAIWYP010000012">
    <property type="protein sequence ID" value="KAH3725477.1"/>
    <property type="molecule type" value="Genomic_DNA"/>
</dbReference>
<accession>A0A9D4CIC7</accession>
<name>A0A9D4CIC7_DREPO</name>
<organism evidence="2 3">
    <name type="scientific">Dreissena polymorpha</name>
    <name type="common">Zebra mussel</name>
    <name type="synonym">Mytilus polymorpha</name>
    <dbReference type="NCBI Taxonomy" id="45954"/>
    <lineage>
        <taxon>Eukaryota</taxon>
        <taxon>Metazoa</taxon>
        <taxon>Spiralia</taxon>
        <taxon>Lophotrochozoa</taxon>
        <taxon>Mollusca</taxon>
        <taxon>Bivalvia</taxon>
        <taxon>Autobranchia</taxon>
        <taxon>Heteroconchia</taxon>
        <taxon>Euheterodonta</taxon>
        <taxon>Imparidentia</taxon>
        <taxon>Neoheterodontei</taxon>
        <taxon>Myida</taxon>
        <taxon>Dreissenoidea</taxon>
        <taxon>Dreissenidae</taxon>
        <taxon>Dreissena</taxon>
    </lineage>
</organism>
<proteinExistence type="predicted"/>